<protein>
    <submittedName>
        <fullName evidence="2">Uncharacterized protein</fullName>
    </submittedName>
</protein>
<dbReference type="AlphaFoldDB" id="A0AAW0FNL1"/>
<evidence type="ECO:0000313" key="2">
    <source>
        <dbReference type="EMBL" id="KAK7683273.1"/>
    </source>
</evidence>
<sequence length="204" mass="22867">MATQFQAVRDVITVLTPKLVVIQKYASEPTSILYNDMKIRTCAIIFSASIAAFQGRVALHACNLVEFLLNNILSSLTDHEVNRDDKIIAIEKFLDSSSLRAGAHDVLSLWDQVHDLHECFNASSHILDQLGLNPTSTLNQFDTILTGIAALQSFYMQVQTSLEGFIKHLQEEETRIQDIEHEVRWLTAMLADLKMFSEGSATSK</sequence>
<comment type="caution">
    <text evidence="2">The sequence shown here is derived from an EMBL/GenBank/DDBJ whole genome shotgun (WGS) entry which is preliminary data.</text>
</comment>
<evidence type="ECO:0000313" key="3">
    <source>
        <dbReference type="Proteomes" id="UP001385951"/>
    </source>
</evidence>
<proteinExistence type="predicted"/>
<dbReference type="EMBL" id="JASBNA010000031">
    <property type="protein sequence ID" value="KAK7683273.1"/>
    <property type="molecule type" value="Genomic_DNA"/>
</dbReference>
<evidence type="ECO:0000256" key="1">
    <source>
        <dbReference type="SAM" id="Coils"/>
    </source>
</evidence>
<feature type="coiled-coil region" evidence="1">
    <location>
        <begin position="162"/>
        <end position="189"/>
    </location>
</feature>
<keyword evidence="1" id="KW-0175">Coiled coil</keyword>
<dbReference type="Proteomes" id="UP001385951">
    <property type="component" value="Unassembled WGS sequence"/>
</dbReference>
<name>A0AAW0FNL1_9APHY</name>
<reference evidence="2 3" key="1">
    <citation type="submission" date="2022-09" db="EMBL/GenBank/DDBJ databases">
        <authorList>
            <person name="Palmer J.M."/>
        </authorList>
    </citation>
    <scope>NUCLEOTIDE SEQUENCE [LARGE SCALE GENOMIC DNA]</scope>
    <source>
        <strain evidence="2 3">DSM 7382</strain>
    </source>
</reference>
<gene>
    <name evidence="2" type="ORF">QCA50_013535</name>
</gene>
<organism evidence="2 3">
    <name type="scientific">Cerrena zonata</name>
    <dbReference type="NCBI Taxonomy" id="2478898"/>
    <lineage>
        <taxon>Eukaryota</taxon>
        <taxon>Fungi</taxon>
        <taxon>Dikarya</taxon>
        <taxon>Basidiomycota</taxon>
        <taxon>Agaricomycotina</taxon>
        <taxon>Agaricomycetes</taxon>
        <taxon>Polyporales</taxon>
        <taxon>Cerrenaceae</taxon>
        <taxon>Cerrena</taxon>
    </lineage>
</organism>
<keyword evidence="3" id="KW-1185">Reference proteome</keyword>
<accession>A0AAW0FNL1</accession>